<dbReference type="Proteomes" id="UP000551327">
    <property type="component" value="Unassembled WGS sequence"/>
</dbReference>
<reference evidence="8 9" key="1">
    <citation type="submission" date="2020-08" db="EMBL/GenBank/DDBJ databases">
        <title>The genome sequence of type strain Novosphingobium piscinae KCTC 42194.</title>
        <authorList>
            <person name="Liu Y."/>
        </authorList>
    </citation>
    <scope>NUCLEOTIDE SEQUENCE [LARGE SCALE GENOMIC DNA]</scope>
    <source>
        <strain evidence="8 9">KCTC 42194</strain>
    </source>
</reference>
<dbReference type="InterPro" id="IPR016985">
    <property type="entry name" value="UCP031890_Tim44-rel"/>
</dbReference>
<feature type="transmembrane region" description="Helical" evidence="6">
    <location>
        <begin position="6"/>
        <end position="23"/>
    </location>
</feature>
<dbReference type="SMART" id="SM00978">
    <property type="entry name" value="Tim44"/>
    <property type="match status" value="1"/>
</dbReference>
<accession>A0A7X1FY43</accession>
<dbReference type="PANTHER" id="PTHR10721">
    <property type="entry name" value="MITOCHONDRIAL IMPORT INNER MEMBRANE TRANSLOCASE SUBUNIT TIM44"/>
    <property type="match status" value="1"/>
</dbReference>
<evidence type="ECO:0000256" key="4">
    <source>
        <dbReference type="ARBA" id="ARBA00023136"/>
    </source>
</evidence>
<dbReference type="Pfam" id="PF04280">
    <property type="entry name" value="Tim44"/>
    <property type="match status" value="1"/>
</dbReference>
<dbReference type="PANTHER" id="PTHR10721:SF1">
    <property type="entry name" value="MITOCHONDRIAL IMPORT INNER MEMBRANE TRANSLOCASE SUBUNIT TIM44"/>
    <property type="match status" value="1"/>
</dbReference>
<dbReference type="GO" id="GO:0030150">
    <property type="term" value="P:protein import into mitochondrial matrix"/>
    <property type="evidence" value="ECO:0007669"/>
    <property type="project" value="TreeGrafter"/>
</dbReference>
<dbReference type="InterPro" id="IPR032710">
    <property type="entry name" value="NTF2-like_dom_sf"/>
</dbReference>
<evidence type="ECO:0000256" key="1">
    <source>
        <dbReference type="ARBA" id="ARBA00004370"/>
    </source>
</evidence>
<feature type="compositionally biased region" description="Low complexity" evidence="5">
    <location>
        <begin position="41"/>
        <end position="54"/>
    </location>
</feature>
<keyword evidence="4 6" id="KW-0472">Membrane</keyword>
<name>A0A7X1FY43_9SPHN</name>
<evidence type="ECO:0000259" key="7">
    <source>
        <dbReference type="SMART" id="SM00978"/>
    </source>
</evidence>
<organism evidence="8 9">
    <name type="scientific">Novosphingobium piscinae</name>
    <dbReference type="NCBI Taxonomy" id="1507448"/>
    <lineage>
        <taxon>Bacteria</taxon>
        <taxon>Pseudomonadati</taxon>
        <taxon>Pseudomonadota</taxon>
        <taxon>Alphaproteobacteria</taxon>
        <taxon>Sphingomonadales</taxon>
        <taxon>Sphingomonadaceae</taxon>
        <taxon>Novosphingobium</taxon>
    </lineage>
</organism>
<keyword evidence="9" id="KW-1185">Reference proteome</keyword>
<dbReference type="InterPro" id="IPR007379">
    <property type="entry name" value="Tim44-like_dom"/>
</dbReference>
<dbReference type="InterPro" id="IPR039544">
    <property type="entry name" value="Tim44-like"/>
</dbReference>
<proteinExistence type="inferred from homology"/>
<sequence length="225" mass="24497">MTVEVVILAMIAAFLGLRLYAVLGRRAEHEEETIQGRFDPEAGAPAAPRAAPARLPERSVPPTAQQRPRELPGVLPVAERGLREIAAADRRFDALTFLQGARGAYRMTLEAFWRGDREQLSQLCDRDVYEGFTAAIAAREAAGETLDNRLVRIEDATIVDASLDGTMARVTVRFTADIAAVTRDAAGTMVAGSLDDAIEARDLWTFSRDVTAAGPDWLLDETDEA</sequence>
<protein>
    <submittedName>
        <fullName evidence="8">Tim44 domain-containing protein</fullName>
    </submittedName>
</protein>
<dbReference type="PIRSF" id="PIRSF031890">
    <property type="entry name" value="UCP031890_transporter_Tim44"/>
    <property type="match status" value="1"/>
</dbReference>
<dbReference type="RefSeq" id="WP_185679021.1">
    <property type="nucleotide sequence ID" value="NZ_JACLAX010000006.1"/>
</dbReference>
<evidence type="ECO:0000313" key="9">
    <source>
        <dbReference type="Proteomes" id="UP000551327"/>
    </source>
</evidence>
<feature type="domain" description="Tim44-like" evidence="7">
    <location>
        <begin position="78"/>
        <end position="224"/>
    </location>
</feature>
<dbReference type="EMBL" id="JACLAX010000006">
    <property type="protein sequence ID" value="MBC2669139.1"/>
    <property type="molecule type" value="Genomic_DNA"/>
</dbReference>
<keyword evidence="6" id="KW-0812">Transmembrane</keyword>
<gene>
    <name evidence="8" type="ORF">H7F53_08285</name>
</gene>
<keyword evidence="3" id="KW-0809">Transit peptide</keyword>
<evidence type="ECO:0000313" key="8">
    <source>
        <dbReference type="EMBL" id="MBC2669139.1"/>
    </source>
</evidence>
<comment type="subcellular location">
    <subcellularLocation>
        <location evidence="1">Membrane</location>
    </subcellularLocation>
</comment>
<dbReference type="AlphaFoldDB" id="A0A7X1FY43"/>
<dbReference type="GO" id="GO:0051087">
    <property type="term" value="F:protein-folding chaperone binding"/>
    <property type="evidence" value="ECO:0007669"/>
    <property type="project" value="TreeGrafter"/>
</dbReference>
<evidence type="ECO:0000256" key="2">
    <source>
        <dbReference type="ARBA" id="ARBA00009597"/>
    </source>
</evidence>
<keyword evidence="6" id="KW-1133">Transmembrane helix</keyword>
<evidence type="ECO:0000256" key="5">
    <source>
        <dbReference type="SAM" id="MobiDB-lite"/>
    </source>
</evidence>
<dbReference type="Gene3D" id="3.10.450.240">
    <property type="match status" value="1"/>
</dbReference>
<dbReference type="GO" id="GO:0016020">
    <property type="term" value="C:membrane"/>
    <property type="evidence" value="ECO:0007669"/>
    <property type="project" value="UniProtKB-SubCell"/>
</dbReference>
<feature type="region of interest" description="Disordered" evidence="5">
    <location>
        <begin position="32"/>
        <end position="69"/>
    </location>
</feature>
<evidence type="ECO:0000256" key="3">
    <source>
        <dbReference type="ARBA" id="ARBA00022946"/>
    </source>
</evidence>
<comment type="caution">
    <text evidence="8">The sequence shown here is derived from an EMBL/GenBank/DDBJ whole genome shotgun (WGS) entry which is preliminary data.</text>
</comment>
<comment type="similarity">
    <text evidence="2">Belongs to the Tim44 family.</text>
</comment>
<dbReference type="NCBIfam" id="NF033779">
    <property type="entry name" value="Tim44_TimA_adap"/>
    <property type="match status" value="1"/>
</dbReference>
<evidence type="ECO:0000256" key="6">
    <source>
        <dbReference type="SAM" id="Phobius"/>
    </source>
</evidence>
<dbReference type="SUPFAM" id="SSF54427">
    <property type="entry name" value="NTF2-like"/>
    <property type="match status" value="1"/>
</dbReference>